<dbReference type="Gene3D" id="1.10.510.10">
    <property type="entry name" value="Transferase(Phosphotransferase) domain 1"/>
    <property type="match status" value="1"/>
</dbReference>
<comment type="caution">
    <text evidence="2">The sequence shown here is derived from an EMBL/GenBank/DDBJ whole genome shotgun (WGS) entry which is preliminary data.</text>
</comment>
<dbReference type="GO" id="GO:0004672">
    <property type="term" value="F:protein kinase activity"/>
    <property type="evidence" value="ECO:0007669"/>
    <property type="project" value="InterPro"/>
</dbReference>
<evidence type="ECO:0000313" key="2">
    <source>
        <dbReference type="EMBL" id="PKC13678.1"/>
    </source>
</evidence>
<dbReference type="Pfam" id="PF00069">
    <property type="entry name" value="Pkinase"/>
    <property type="match status" value="1"/>
</dbReference>
<dbReference type="InterPro" id="IPR000719">
    <property type="entry name" value="Prot_kinase_dom"/>
</dbReference>
<proteinExistence type="predicted"/>
<dbReference type="SUPFAM" id="SSF56112">
    <property type="entry name" value="Protein kinase-like (PK-like)"/>
    <property type="match status" value="1"/>
</dbReference>
<dbReference type="Proteomes" id="UP000232722">
    <property type="component" value="Unassembled WGS sequence"/>
</dbReference>
<gene>
    <name evidence="2" type="ORF">RhiirA5_351363</name>
</gene>
<protein>
    <recommendedName>
        <fullName evidence="1">Protein kinase domain-containing protein</fullName>
    </recommendedName>
</protein>
<evidence type="ECO:0000313" key="3">
    <source>
        <dbReference type="Proteomes" id="UP000232722"/>
    </source>
</evidence>
<evidence type="ECO:0000259" key="1">
    <source>
        <dbReference type="PROSITE" id="PS50011"/>
    </source>
</evidence>
<organism evidence="2 3">
    <name type="scientific">Rhizophagus irregularis</name>
    <dbReference type="NCBI Taxonomy" id="588596"/>
    <lineage>
        <taxon>Eukaryota</taxon>
        <taxon>Fungi</taxon>
        <taxon>Fungi incertae sedis</taxon>
        <taxon>Mucoromycota</taxon>
        <taxon>Glomeromycotina</taxon>
        <taxon>Glomeromycetes</taxon>
        <taxon>Glomerales</taxon>
        <taxon>Glomeraceae</taxon>
        <taxon>Rhizophagus</taxon>
    </lineage>
</organism>
<name>A0A2N0Q3R5_9GLOM</name>
<reference evidence="2 3" key="2">
    <citation type="submission" date="2017-09" db="EMBL/GenBank/DDBJ databases">
        <title>Extensive intraspecific genome diversity in a model arbuscular mycorrhizal fungus.</title>
        <authorList>
            <person name="Chen E.C."/>
            <person name="Morin E."/>
            <person name="Beaudet D."/>
            <person name="Noel J."/>
            <person name="Ndikumana S."/>
            <person name="Charron P."/>
            <person name="St-Onge C."/>
            <person name="Giorgi J."/>
            <person name="Grigoriev I.V."/>
            <person name="Roux C."/>
            <person name="Martin F.M."/>
            <person name="Corradi N."/>
        </authorList>
    </citation>
    <scope>NUCLEOTIDE SEQUENCE [LARGE SCALE GENOMIC DNA]</scope>
    <source>
        <strain evidence="2 3">A5</strain>
    </source>
</reference>
<dbReference type="AlphaFoldDB" id="A0A2N0Q3R5"/>
<dbReference type="InterPro" id="IPR011009">
    <property type="entry name" value="Kinase-like_dom_sf"/>
</dbReference>
<reference evidence="2 3" key="1">
    <citation type="submission" date="2016-04" db="EMBL/GenBank/DDBJ databases">
        <title>Genome analyses suggest a sexual origin of heterokaryosis in a supposedly ancient asexual fungus.</title>
        <authorList>
            <person name="Ropars J."/>
            <person name="Sedzielewska K."/>
            <person name="Noel J."/>
            <person name="Charron P."/>
            <person name="Farinelli L."/>
            <person name="Marton T."/>
            <person name="Kruger M."/>
            <person name="Pelin A."/>
            <person name="Brachmann A."/>
            <person name="Corradi N."/>
        </authorList>
    </citation>
    <scope>NUCLEOTIDE SEQUENCE [LARGE SCALE GENOMIC DNA]</scope>
    <source>
        <strain evidence="2 3">A5</strain>
    </source>
</reference>
<accession>A0A2N0Q3R5</accession>
<dbReference type="GO" id="GO:0005524">
    <property type="term" value="F:ATP binding"/>
    <property type="evidence" value="ECO:0007669"/>
    <property type="project" value="InterPro"/>
</dbReference>
<dbReference type="InterPro" id="IPR008271">
    <property type="entry name" value="Ser/Thr_kinase_AS"/>
</dbReference>
<sequence>MAFEWAELGTLRQLYLKKHILWHYKVRIALEICRGLIFLQCADILHHDLKCENILITENLEPKQEI</sequence>
<dbReference type="PROSITE" id="PS00108">
    <property type="entry name" value="PROTEIN_KINASE_ST"/>
    <property type="match status" value="1"/>
</dbReference>
<dbReference type="PROSITE" id="PS50011">
    <property type="entry name" value="PROTEIN_KINASE_DOM"/>
    <property type="match status" value="1"/>
</dbReference>
<dbReference type="EMBL" id="LLXJ01000176">
    <property type="protein sequence ID" value="PKC13678.1"/>
    <property type="molecule type" value="Genomic_DNA"/>
</dbReference>
<feature type="domain" description="Protein kinase" evidence="1">
    <location>
        <begin position="1"/>
        <end position="66"/>
    </location>
</feature>